<proteinExistence type="predicted"/>
<protein>
    <submittedName>
        <fullName evidence="1">DUF4905 domain-containing protein</fullName>
    </submittedName>
</protein>
<name>A0A7X8SIS3_9BACT</name>
<evidence type="ECO:0000313" key="2">
    <source>
        <dbReference type="Proteomes" id="UP000585050"/>
    </source>
</evidence>
<comment type="caution">
    <text evidence="1">The sequence shown here is derived from an EMBL/GenBank/DDBJ whole genome shotgun (WGS) entry which is preliminary data.</text>
</comment>
<dbReference type="EMBL" id="JABAIL010000002">
    <property type="protein sequence ID" value="NLR90966.1"/>
    <property type="molecule type" value="Genomic_DNA"/>
</dbReference>
<reference evidence="1 2" key="1">
    <citation type="submission" date="2020-04" db="EMBL/GenBank/DDBJ databases">
        <title>Flammeovirga sp. SR4, a novel species isolated from seawater.</title>
        <authorList>
            <person name="Wang X."/>
        </authorList>
    </citation>
    <scope>NUCLEOTIDE SEQUENCE [LARGE SCALE GENOMIC DNA]</scope>
    <source>
        <strain evidence="1 2">SR4</strain>
    </source>
</reference>
<gene>
    <name evidence="1" type="ORF">HGP29_07095</name>
</gene>
<dbReference type="InterPro" id="IPR032595">
    <property type="entry name" value="DUF4905"/>
</dbReference>
<organism evidence="1 2">
    <name type="scientific">Flammeovirga agarivorans</name>
    <dbReference type="NCBI Taxonomy" id="2726742"/>
    <lineage>
        <taxon>Bacteria</taxon>
        <taxon>Pseudomonadati</taxon>
        <taxon>Bacteroidota</taxon>
        <taxon>Cytophagia</taxon>
        <taxon>Cytophagales</taxon>
        <taxon>Flammeovirgaceae</taxon>
        <taxon>Flammeovirga</taxon>
    </lineage>
</organism>
<dbReference type="RefSeq" id="WP_168881672.1">
    <property type="nucleotide sequence ID" value="NZ_JABAIL010000002.1"/>
</dbReference>
<accession>A0A7X8SIS3</accession>
<sequence length="226" mass="26141">MQTTRYNFEAHGQVWRVMYDESISTLLVEMRDPEKKEVSFAALNLYSGDVLWEGLQMDESWWVTMAGVKDGMLYFTHFAPDNRMPTVQKLQKLDILQALIIEDNVEDPKDISSAKDVSSPVIYPIDSEHHATLKKFLESKDIQVADSDIHYMETTSEIIFAYLVKNEEKLQRKILICDVEGNIIFKDAMDSVVNEQIMDSFFVIDKMLLYIKEKEILCGLPLDKTI</sequence>
<keyword evidence="2" id="KW-1185">Reference proteome</keyword>
<evidence type="ECO:0000313" key="1">
    <source>
        <dbReference type="EMBL" id="NLR90966.1"/>
    </source>
</evidence>
<dbReference type="AlphaFoldDB" id="A0A7X8SIS3"/>
<dbReference type="Proteomes" id="UP000585050">
    <property type="component" value="Unassembled WGS sequence"/>
</dbReference>
<dbReference type="Pfam" id="PF16248">
    <property type="entry name" value="DUF4905"/>
    <property type="match status" value="1"/>
</dbReference>